<protein>
    <submittedName>
        <fullName evidence="5">AAA family ATPase</fullName>
    </submittedName>
</protein>
<dbReference type="Gene3D" id="3.30.300.160">
    <property type="entry name" value="Type II secretion system, protein E, N-terminal domain"/>
    <property type="match status" value="1"/>
</dbReference>
<dbReference type="InterPro" id="IPR001482">
    <property type="entry name" value="T2SS/T4SS_dom"/>
</dbReference>
<dbReference type="GO" id="GO:0005524">
    <property type="term" value="F:ATP binding"/>
    <property type="evidence" value="ECO:0007669"/>
    <property type="project" value="UniProtKB-KW"/>
</dbReference>
<reference evidence="5 6" key="1">
    <citation type="journal article" date="2019" name="ISME J.">
        <title>Insights into ecological role of a new deltaproteobacterial order Candidatus Acidulodesulfobacterales by metagenomics and metatranscriptomics.</title>
        <authorList>
            <person name="Tan S."/>
            <person name="Liu J."/>
            <person name="Fang Y."/>
            <person name="Hedlund B.P."/>
            <person name="Lian Z.H."/>
            <person name="Huang L.Y."/>
            <person name="Li J.T."/>
            <person name="Huang L.N."/>
            <person name="Li W.J."/>
            <person name="Jiang H.C."/>
            <person name="Dong H.L."/>
            <person name="Shu W.S."/>
        </authorList>
    </citation>
    <scope>NUCLEOTIDE SEQUENCE [LARGE SCALE GENOMIC DNA]</scope>
    <source>
        <strain evidence="5">AP1</strain>
    </source>
</reference>
<evidence type="ECO:0000313" key="6">
    <source>
        <dbReference type="Proteomes" id="UP000319296"/>
    </source>
</evidence>
<dbReference type="GO" id="GO:0016887">
    <property type="term" value="F:ATP hydrolysis activity"/>
    <property type="evidence" value="ECO:0007669"/>
    <property type="project" value="TreeGrafter"/>
</dbReference>
<dbReference type="Pfam" id="PF05157">
    <property type="entry name" value="MshEN"/>
    <property type="match status" value="1"/>
</dbReference>
<evidence type="ECO:0000313" key="5">
    <source>
        <dbReference type="EMBL" id="RZD18349.1"/>
    </source>
</evidence>
<comment type="similarity">
    <text evidence="1">Belongs to the GSP E family.</text>
</comment>
<dbReference type="Gene3D" id="3.30.450.90">
    <property type="match status" value="1"/>
</dbReference>
<dbReference type="PANTHER" id="PTHR30258">
    <property type="entry name" value="TYPE II SECRETION SYSTEM PROTEIN GSPE-RELATED"/>
    <property type="match status" value="1"/>
</dbReference>
<gene>
    <name evidence="5" type="ORF">EVG15_06300</name>
</gene>
<dbReference type="SUPFAM" id="SSF52540">
    <property type="entry name" value="P-loop containing nucleoside triphosphate hydrolases"/>
    <property type="match status" value="1"/>
</dbReference>
<name>A0A519BM94_9DELT</name>
<dbReference type="Proteomes" id="UP000319296">
    <property type="component" value="Unassembled WGS sequence"/>
</dbReference>
<dbReference type="InterPro" id="IPR007831">
    <property type="entry name" value="T2SS_GspE_N"/>
</dbReference>
<sequence>MAILNNLLKSKKLGEILVDSKLLNATQLEYALTEAKKRNMRLGTALVALNILSEDNIINALSQQLNIKKIELSKIAIDPAVGKILSETLSRQFKMVGINLYGNTLTVVLSDPLNVFAVDALKKAVSYDIEIAVAREHEILRAIDFVYSAKDIIKADKNEHINLNLNKEPQKDIGAYSVFGTSSSVNTEINKEIMESEDINIIKLVNDIIVSASKNRASDIHVEPLEDEILIRERIDGELFETKKIPKQFINPLIARIKIMSNMDIAEKRNAQDSRFNITLSGKELDIRVSVLPTINGEKAVLRILDKSSKIHKISESADIDNKTKDKILKLVNKKYGLFLITGPTGSGKTTTAYSILTELNKINKNLVTVENPVEYKIKYINQVEANLKGGMSFDSILRSVLRQDPDIILVGEIRDIDTAKIAIQASLTGHFVISTLHTQDASSTISRLIDMEIEPFLISSSIIGIIGQRLLKKLCDKCKEPFSPDVELLKELGLPEDKTIYFYKEKGCPACRDTGFKGRIPIYELLIPDKNLQKLILEKADVSMMRDTAVKNGFTTLRQHGILTVLEGLTTIEEVLQATQDI</sequence>
<dbReference type="Gene3D" id="3.40.50.300">
    <property type="entry name" value="P-loop containing nucleotide triphosphate hydrolases"/>
    <property type="match status" value="1"/>
</dbReference>
<dbReference type="InterPro" id="IPR027417">
    <property type="entry name" value="P-loop_NTPase"/>
</dbReference>
<dbReference type="PANTHER" id="PTHR30258:SF1">
    <property type="entry name" value="PROTEIN TRANSPORT PROTEIN HOFB HOMOLOG"/>
    <property type="match status" value="1"/>
</dbReference>
<dbReference type="InterPro" id="IPR003593">
    <property type="entry name" value="AAA+_ATPase"/>
</dbReference>
<dbReference type="Pfam" id="PF00437">
    <property type="entry name" value="T2SSE"/>
    <property type="match status" value="1"/>
</dbReference>
<accession>A0A519BM94</accession>
<feature type="domain" description="Bacterial type II secretion system protein E" evidence="4">
    <location>
        <begin position="402"/>
        <end position="416"/>
    </location>
</feature>
<dbReference type="SUPFAM" id="SSF160246">
    <property type="entry name" value="EspE N-terminal domain-like"/>
    <property type="match status" value="1"/>
</dbReference>
<organism evidence="5 6">
    <name type="scientific">Candidatus Acididesulfobacter diazotrophicus</name>
    <dbReference type="NCBI Taxonomy" id="2597226"/>
    <lineage>
        <taxon>Bacteria</taxon>
        <taxon>Deltaproteobacteria</taxon>
        <taxon>Candidatus Acidulodesulfobacterales</taxon>
        <taxon>Candidatus Acididesulfobacter</taxon>
    </lineage>
</organism>
<comment type="caution">
    <text evidence="5">The sequence shown here is derived from an EMBL/GenBank/DDBJ whole genome shotgun (WGS) entry which is preliminary data.</text>
</comment>
<dbReference type="SMART" id="SM00382">
    <property type="entry name" value="AAA"/>
    <property type="match status" value="1"/>
</dbReference>
<proteinExistence type="inferred from homology"/>
<dbReference type="PROSITE" id="PS00662">
    <property type="entry name" value="T2SP_E"/>
    <property type="match status" value="1"/>
</dbReference>
<keyword evidence="2" id="KW-0547">Nucleotide-binding</keyword>
<evidence type="ECO:0000256" key="3">
    <source>
        <dbReference type="ARBA" id="ARBA00022840"/>
    </source>
</evidence>
<keyword evidence="3" id="KW-0067">ATP-binding</keyword>
<dbReference type="GO" id="GO:0005886">
    <property type="term" value="C:plasma membrane"/>
    <property type="evidence" value="ECO:0007669"/>
    <property type="project" value="TreeGrafter"/>
</dbReference>
<evidence type="ECO:0000256" key="2">
    <source>
        <dbReference type="ARBA" id="ARBA00022741"/>
    </source>
</evidence>
<evidence type="ECO:0000256" key="1">
    <source>
        <dbReference type="ARBA" id="ARBA00006611"/>
    </source>
</evidence>
<dbReference type="AlphaFoldDB" id="A0A519BM94"/>
<dbReference type="InterPro" id="IPR037257">
    <property type="entry name" value="T2SS_E_N_sf"/>
</dbReference>
<dbReference type="CDD" id="cd01129">
    <property type="entry name" value="PulE-GspE-like"/>
    <property type="match status" value="1"/>
</dbReference>
<dbReference type="EMBL" id="SGBB01000010">
    <property type="protein sequence ID" value="RZD18349.1"/>
    <property type="molecule type" value="Genomic_DNA"/>
</dbReference>
<evidence type="ECO:0000259" key="4">
    <source>
        <dbReference type="PROSITE" id="PS00662"/>
    </source>
</evidence>